<dbReference type="InterPro" id="IPR002018">
    <property type="entry name" value="CarbesteraseB"/>
</dbReference>
<dbReference type="InterPro" id="IPR029058">
    <property type="entry name" value="AB_hydrolase_fold"/>
</dbReference>
<dbReference type="OrthoDB" id="408631at2759"/>
<organism evidence="3 4">
    <name type="scientific">Penicillium cinerascens</name>
    <dbReference type="NCBI Taxonomy" id="70096"/>
    <lineage>
        <taxon>Eukaryota</taxon>
        <taxon>Fungi</taxon>
        <taxon>Dikarya</taxon>
        <taxon>Ascomycota</taxon>
        <taxon>Pezizomycotina</taxon>
        <taxon>Eurotiomycetes</taxon>
        <taxon>Eurotiomycetidae</taxon>
        <taxon>Eurotiales</taxon>
        <taxon>Aspergillaceae</taxon>
        <taxon>Penicillium</taxon>
    </lineage>
</organism>
<reference evidence="3" key="2">
    <citation type="journal article" date="2023" name="IMA Fungus">
        <title>Comparative genomic study of the Penicillium genus elucidates a diverse pangenome and 15 lateral gene transfer events.</title>
        <authorList>
            <person name="Petersen C."/>
            <person name="Sorensen T."/>
            <person name="Nielsen M.R."/>
            <person name="Sondergaard T.E."/>
            <person name="Sorensen J.L."/>
            <person name="Fitzpatrick D.A."/>
            <person name="Frisvad J.C."/>
            <person name="Nielsen K.L."/>
        </authorList>
    </citation>
    <scope>NUCLEOTIDE SEQUENCE</scope>
    <source>
        <strain evidence="3">IBT 15544</strain>
    </source>
</reference>
<proteinExistence type="predicted"/>
<evidence type="ECO:0000313" key="3">
    <source>
        <dbReference type="EMBL" id="KAJ5216288.1"/>
    </source>
</evidence>
<feature type="domain" description="Carboxylesterase type B" evidence="2">
    <location>
        <begin position="43"/>
        <end position="524"/>
    </location>
</feature>
<keyword evidence="1" id="KW-0732">Signal</keyword>
<sequence>MVSITLSLVVLAFSACGRASPVRKTHPTVHLAPDIVRFEGSSANNVESFLNIRFGQDTGGNNRFAPPKPYNYPTGSVVNATQSGAACPQQKVPVEGISVFDNVTHISEDCLTLRVDRPANTCSTAKLPVMVYIYGGGDSIGQIYDSAYDPTTLISGATQKGIPVIYVAMNYRVGVFGFAASPALNDSDSLNAGLLDQRLGLEWVQKHISAFGGDPDNVIIFGESDGATGVGLQITAYGGNMKAPFQRAIMQSDNAAADAGTASNASMKHTAQLIRKLSCTASTSAKELACLRKVPLEKLLSTAVEYEYSLNSYGFDVFIPTAPSTFIPESPSELLRSGRFARNIDMIAGWNENDASLFTPSTLNSTVGVAEFLSASLPNLSKENIQKALSLYPVSSFSDMPTENISAQYFRASQMMRDNQFVCPSIFTVQMNNKYSDLNTSNYLFVLNQTIFAPVYAEEHTSYLGVSHFSDIPYVFNQVNTRYSSIASASGVKLSSEMSGSWASFAVYGDPSRARGTIPDWFDAVSSSNGTERQLSLQVIGGPQPGIVPIGRTRGSYEDLTCRCAFWNSPEVFAQMGV</sequence>
<dbReference type="Gene3D" id="3.40.50.1820">
    <property type="entry name" value="alpha/beta hydrolase"/>
    <property type="match status" value="1"/>
</dbReference>
<dbReference type="AlphaFoldDB" id="A0A9W9TB49"/>
<evidence type="ECO:0000256" key="1">
    <source>
        <dbReference type="SAM" id="SignalP"/>
    </source>
</evidence>
<name>A0A9W9TB49_9EURO</name>
<dbReference type="Proteomes" id="UP001150904">
    <property type="component" value="Unassembled WGS sequence"/>
</dbReference>
<keyword evidence="4" id="KW-1185">Reference proteome</keyword>
<dbReference type="EMBL" id="JAPQKR010000005">
    <property type="protein sequence ID" value="KAJ5216288.1"/>
    <property type="molecule type" value="Genomic_DNA"/>
</dbReference>
<accession>A0A9W9TB49</accession>
<dbReference type="InterPro" id="IPR050309">
    <property type="entry name" value="Type-B_Carboxylest/Lipase"/>
</dbReference>
<dbReference type="GO" id="GO:0017000">
    <property type="term" value="P:antibiotic biosynthetic process"/>
    <property type="evidence" value="ECO:0007669"/>
    <property type="project" value="UniProtKB-ARBA"/>
</dbReference>
<protein>
    <submittedName>
        <fullName evidence="3">Carboxylesterase</fullName>
    </submittedName>
</protein>
<dbReference type="GO" id="GO:0072330">
    <property type="term" value="P:monocarboxylic acid biosynthetic process"/>
    <property type="evidence" value="ECO:0007669"/>
    <property type="project" value="UniProtKB-ARBA"/>
</dbReference>
<evidence type="ECO:0000313" key="4">
    <source>
        <dbReference type="Proteomes" id="UP001150904"/>
    </source>
</evidence>
<dbReference type="GeneID" id="83177058"/>
<dbReference type="SUPFAM" id="SSF53474">
    <property type="entry name" value="alpha/beta-Hydrolases"/>
    <property type="match status" value="1"/>
</dbReference>
<dbReference type="Pfam" id="PF00135">
    <property type="entry name" value="COesterase"/>
    <property type="match status" value="1"/>
</dbReference>
<feature type="signal peptide" evidence="1">
    <location>
        <begin position="1"/>
        <end position="19"/>
    </location>
</feature>
<reference evidence="3" key="1">
    <citation type="submission" date="2022-12" db="EMBL/GenBank/DDBJ databases">
        <authorList>
            <person name="Petersen C."/>
        </authorList>
    </citation>
    <scope>NUCLEOTIDE SEQUENCE</scope>
    <source>
        <strain evidence="3">IBT 15544</strain>
    </source>
</reference>
<dbReference type="RefSeq" id="XP_058312101.1">
    <property type="nucleotide sequence ID" value="XM_058449757.1"/>
</dbReference>
<dbReference type="PANTHER" id="PTHR11559">
    <property type="entry name" value="CARBOXYLESTERASE"/>
    <property type="match status" value="1"/>
</dbReference>
<gene>
    <name evidence="3" type="ORF">N7498_002695</name>
</gene>
<feature type="chain" id="PRO_5040981857" evidence="1">
    <location>
        <begin position="20"/>
        <end position="578"/>
    </location>
</feature>
<evidence type="ECO:0000259" key="2">
    <source>
        <dbReference type="Pfam" id="PF00135"/>
    </source>
</evidence>
<comment type="caution">
    <text evidence="3">The sequence shown here is derived from an EMBL/GenBank/DDBJ whole genome shotgun (WGS) entry which is preliminary data.</text>
</comment>